<evidence type="ECO:0000313" key="1">
    <source>
        <dbReference type="EMBL" id="VDC94111.1"/>
    </source>
</evidence>
<dbReference type="EMBL" id="LR031872">
    <property type="protein sequence ID" value="VDC94111.1"/>
    <property type="molecule type" value="Genomic_DNA"/>
</dbReference>
<organism evidence="1">
    <name type="scientific">Brassica oleracea</name>
    <name type="common">Wild cabbage</name>
    <dbReference type="NCBI Taxonomy" id="3712"/>
    <lineage>
        <taxon>Eukaryota</taxon>
        <taxon>Viridiplantae</taxon>
        <taxon>Streptophyta</taxon>
        <taxon>Embryophyta</taxon>
        <taxon>Tracheophyta</taxon>
        <taxon>Spermatophyta</taxon>
        <taxon>Magnoliopsida</taxon>
        <taxon>eudicotyledons</taxon>
        <taxon>Gunneridae</taxon>
        <taxon>Pentapetalae</taxon>
        <taxon>rosids</taxon>
        <taxon>malvids</taxon>
        <taxon>Brassicales</taxon>
        <taxon>Brassicaceae</taxon>
        <taxon>Brassiceae</taxon>
        <taxon>Brassica</taxon>
    </lineage>
</organism>
<sequence length="33" mass="3690">MTFDFDFFALHLHVPLRLSTIGVSPSDLGSIKQ</sequence>
<proteinExistence type="predicted"/>
<name>A0A3P6BCC1_BRAOL</name>
<protein>
    <submittedName>
        <fullName evidence="1">Uncharacterized protein</fullName>
    </submittedName>
</protein>
<accession>A0A3P6BCC1</accession>
<gene>
    <name evidence="1" type="ORF">BOLC3T17453H</name>
</gene>
<dbReference type="AlphaFoldDB" id="A0A3P6BCC1"/>
<reference evidence="1" key="1">
    <citation type="submission" date="2018-11" db="EMBL/GenBank/DDBJ databases">
        <authorList>
            <consortium name="Genoscope - CEA"/>
            <person name="William W."/>
        </authorList>
    </citation>
    <scope>NUCLEOTIDE SEQUENCE</scope>
</reference>